<reference evidence="1 2" key="1">
    <citation type="submission" date="2016-11" db="EMBL/GenBank/DDBJ databases">
        <authorList>
            <person name="Jaros S."/>
            <person name="Januszkiewicz K."/>
            <person name="Wedrychowicz H."/>
        </authorList>
    </citation>
    <scope>NUCLEOTIDE SEQUENCE [LARGE SCALE GENOMIC DNA]</scope>
    <source>
        <strain evidence="1 2">CECT 7868</strain>
    </source>
</reference>
<dbReference type="RefSeq" id="WP_073603951.1">
    <property type="nucleotide sequence ID" value="NZ_FQXZ01000022.1"/>
</dbReference>
<dbReference type="Proteomes" id="UP000184608">
    <property type="component" value="Unassembled WGS sequence"/>
</dbReference>
<gene>
    <name evidence="1" type="ORF">VA7868_02283</name>
</gene>
<organism evidence="1 2">
    <name type="scientific">Vibrio aerogenes CECT 7868</name>
    <dbReference type="NCBI Taxonomy" id="1216006"/>
    <lineage>
        <taxon>Bacteria</taxon>
        <taxon>Pseudomonadati</taxon>
        <taxon>Pseudomonadota</taxon>
        <taxon>Gammaproteobacteria</taxon>
        <taxon>Vibrionales</taxon>
        <taxon>Vibrionaceae</taxon>
        <taxon>Vibrio</taxon>
    </lineage>
</organism>
<evidence type="ECO:0000313" key="1">
    <source>
        <dbReference type="EMBL" id="SHI19163.1"/>
    </source>
</evidence>
<dbReference type="AlphaFoldDB" id="A0A1M5Z5J6"/>
<protein>
    <submittedName>
        <fullName evidence="1">Uncharacterized protein</fullName>
    </submittedName>
</protein>
<name>A0A1M5Z5J6_9VIBR</name>
<dbReference type="EMBL" id="FQXZ01000022">
    <property type="protein sequence ID" value="SHI19163.1"/>
    <property type="molecule type" value="Genomic_DNA"/>
</dbReference>
<proteinExistence type="predicted"/>
<keyword evidence="2" id="KW-1185">Reference proteome</keyword>
<evidence type="ECO:0000313" key="2">
    <source>
        <dbReference type="Proteomes" id="UP000184608"/>
    </source>
</evidence>
<accession>A0A1M5Z5J6</accession>
<sequence length="139" mass="15670">MQKTKAISLILLGVLLTLAGHYLLQPEVNLDKQVFNKPISETLSVVGYRNNTGNATAGFSYFFYVMSQGDDLPEPFLVTDTPEIQVTPDNHQAFTLTVKGKVYQFTNLIWVKEDGKLVPVSIMFKAENEKHKSQIQHLQ</sequence>
<dbReference type="OrthoDB" id="5879886at2"/>